<dbReference type="Proteomes" id="UP000000657">
    <property type="component" value="Chromosome"/>
</dbReference>
<organism evidence="1 2">
    <name type="scientific">Frankia alni (strain DSM 45986 / CECT 9034 / ACN14a)</name>
    <dbReference type="NCBI Taxonomy" id="326424"/>
    <lineage>
        <taxon>Bacteria</taxon>
        <taxon>Bacillati</taxon>
        <taxon>Actinomycetota</taxon>
        <taxon>Actinomycetes</taxon>
        <taxon>Frankiales</taxon>
        <taxon>Frankiaceae</taxon>
        <taxon>Frankia</taxon>
    </lineage>
</organism>
<sequence length="52" mass="5592">MDALRTGPADAPARTIAAPGSGIIVALRLTSRHARCHAFPARVRDPTHREHP</sequence>
<reference evidence="1 2" key="1">
    <citation type="journal article" date="2007" name="Genome Res.">
        <title>Genome characteristics of facultatively symbiotic Frankia sp. strains reflect host range and host plant biogeography.</title>
        <authorList>
            <person name="Normand P."/>
            <person name="Lapierre P."/>
            <person name="Tisa L.S."/>
            <person name="Gogarten J.P."/>
            <person name="Alloisio N."/>
            <person name="Bagnarol E."/>
            <person name="Bassi C.A."/>
            <person name="Berry A.M."/>
            <person name="Bickhart D.M."/>
            <person name="Choisne N."/>
            <person name="Couloux A."/>
            <person name="Cournoyer B."/>
            <person name="Cruveiller S."/>
            <person name="Daubin V."/>
            <person name="Demange N."/>
            <person name="Francino M.P."/>
            <person name="Goltsman E."/>
            <person name="Huang Y."/>
            <person name="Kopp O.R."/>
            <person name="Labarre L."/>
            <person name="Lapidus A."/>
            <person name="Lavire C."/>
            <person name="Marechal J."/>
            <person name="Martinez M."/>
            <person name="Mastronunzio J.E."/>
            <person name="Mullin B.C."/>
            <person name="Niemann J."/>
            <person name="Pujic P."/>
            <person name="Rawnsley T."/>
            <person name="Rouy Z."/>
            <person name="Schenowitz C."/>
            <person name="Sellstedt A."/>
            <person name="Tavares F."/>
            <person name="Tomkins J.P."/>
            <person name="Vallenet D."/>
            <person name="Valverde C."/>
            <person name="Wall L.G."/>
            <person name="Wang Y."/>
            <person name="Medigue C."/>
            <person name="Benson D.R."/>
        </authorList>
    </citation>
    <scope>NUCLEOTIDE SEQUENCE [LARGE SCALE GENOMIC DNA]</scope>
    <source>
        <strain evidence="2">DSM 45986 / CECT 9034 / ACN14a</strain>
    </source>
</reference>
<proteinExistence type="predicted"/>
<keyword evidence="2" id="KW-1185">Reference proteome</keyword>
<evidence type="ECO:0000313" key="1">
    <source>
        <dbReference type="EMBL" id="CAJ60298.1"/>
    </source>
</evidence>
<evidence type="ECO:0000313" key="2">
    <source>
        <dbReference type="Proteomes" id="UP000000657"/>
    </source>
</evidence>
<gene>
    <name evidence="1" type="ordered locus">FRAAL1643</name>
</gene>
<dbReference type="HOGENOM" id="CLU_3080134_0_0_11"/>
<accession>Q0RQ78</accession>
<protein>
    <submittedName>
        <fullName evidence="1">Uncharacterized protein</fullName>
    </submittedName>
</protein>
<name>Q0RQ78_FRAAA</name>
<dbReference type="AlphaFoldDB" id="Q0RQ78"/>
<dbReference type="KEGG" id="fal:FRAAL1643"/>
<dbReference type="EMBL" id="CT573213">
    <property type="protein sequence ID" value="CAJ60298.1"/>
    <property type="molecule type" value="Genomic_DNA"/>
</dbReference>